<proteinExistence type="predicted"/>
<dbReference type="GO" id="GO:0016491">
    <property type="term" value="F:oxidoreductase activity"/>
    <property type="evidence" value="ECO:0007669"/>
    <property type="project" value="UniProtKB-KW"/>
</dbReference>
<evidence type="ECO:0000256" key="1">
    <source>
        <dbReference type="ARBA" id="ARBA00022630"/>
    </source>
</evidence>
<evidence type="ECO:0000259" key="3">
    <source>
        <dbReference type="Pfam" id="PF00724"/>
    </source>
</evidence>
<keyword evidence="5" id="KW-1185">Reference proteome</keyword>
<feature type="domain" description="NADH:flavin oxidoreductase/NADH oxidase N-terminal" evidence="3">
    <location>
        <begin position="15"/>
        <end position="340"/>
    </location>
</feature>
<name>A0A9Q9E174_9LACO</name>
<evidence type="ECO:0000313" key="4">
    <source>
        <dbReference type="EMBL" id="USS89901.1"/>
    </source>
</evidence>
<dbReference type="Proteomes" id="UP001055911">
    <property type="component" value="Chromosome"/>
</dbReference>
<dbReference type="SUPFAM" id="SSF51395">
    <property type="entry name" value="FMN-linked oxidoreductases"/>
    <property type="match status" value="1"/>
</dbReference>
<dbReference type="PANTHER" id="PTHR43656">
    <property type="entry name" value="BINDING OXIDOREDUCTASE, PUTATIVE (AFU_ORTHOLOGUE AFUA_2G08260)-RELATED"/>
    <property type="match status" value="1"/>
</dbReference>
<evidence type="ECO:0000313" key="5">
    <source>
        <dbReference type="Proteomes" id="UP001055911"/>
    </source>
</evidence>
<reference evidence="4" key="1">
    <citation type="submission" date="2022-05" db="EMBL/GenBank/DDBJ databases">
        <authorList>
            <person name="Oliphant S.A."/>
            <person name="Watson-Haigh N.S."/>
            <person name="Sumby K.M."/>
            <person name="Gardner J.M."/>
            <person name="Jiranek V."/>
        </authorList>
    </citation>
    <scope>NUCLEOTIDE SEQUENCE</scope>
    <source>
        <strain evidence="4">KI4_B1</strain>
    </source>
</reference>
<sequence>MARKLTDSVTFRRGVTVNGRLFLPPMLTSSGTADGRATEDTLQYYNARSKTAGMLITEYHYVSENGGPSGGGLFGQQLGIYDNHHLESIKSLATTMKQDGAKAILQINHGGLRSNGFGAEHGYAFGPSAIHFPKLDYQVLELTTDQIHSIIRDFGLATKRAIDAGFDGVEIHGANHYLLQQFMSTYSNRRTDEWGGSLTNRMRFPLEVTKEVLRVVNQYAPKDFIVGYRISPEELHQDGSGYTIADSNQLVKELNKLKLDYLHVSIFGHYYDGPKGSKLSYTQIYRESLDDETKLLAVGGVFSAEAALDAVNHYMDMVGMARGSLIDPLFGYKVANDQADEIIYEISPEQLKQTYWTKGLLDSFSLPNNGLPPLPNGDSIKK</sequence>
<keyword evidence="1" id="KW-0285">Flavoprotein</keyword>
<dbReference type="GO" id="GO:0010181">
    <property type="term" value="F:FMN binding"/>
    <property type="evidence" value="ECO:0007669"/>
    <property type="project" value="InterPro"/>
</dbReference>
<gene>
    <name evidence="4" type="ORF">M3M40_00830</name>
</gene>
<protein>
    <submittedName>
        <fullName evidence="4">NADH-dependent oxidoreductase</fullName>
    </submittedName>
</protein>
<dbReference type="EMBL" id="CP097119">
    <property type="protein sequence ID" value="USS89901.1"/>
    <property type="molecule type" value="Genomic_DNA"/>
</dbReference>
<dbReference type="AlphaFoldDB" id="A0A9Q9E174"/>
<dbReference type="InterPro" id="IPR051799">
    <property type="entry name" value="NADH_flavin_oxidoreductase"/>
</dbReference>
<keyword evidence="2" id="KW-0560">Oxidoreductase</keyword>
<dbReference type="InterPro" id="IPR001155">
    <property type="entry name" value="OxRdtase_FMN_N"/>
</dbReference>
<organism evidence="4 5">
    <name type="scientific">Fructilactobacillus cliffordii</name>
    <dbReference type="NCBI Taxonomy" id="2940299"/>
    <lineage>
        <taxon>Bacteria</taxon>
        <taxon>Bacillati</taxon>
        <taxon>Bacillota</taxon>
        <taxon>Bacilli</taxon>
        <taxon>Lactobacillales</taxon>
        <taxon>Lactobacillaceae</taxon>
        <taxon>Fructilactobacillus</taxon>
    </lineage>
</organism>
<dbReference type="Pfam" id="PF00724">
    <property type="entry name" value="Oxidored_FMN"/>
    <property type="match status" value="1"/>
</dbReference>
<accession>A0A9Q9E174</accession>
<dbReference type="Gene3D" id="3.20.20.70">
    <property type="entry name" value="Aldolase class I"/>
    <property type="match status" value="1"/>
</dbReference>
<dbReference type="InterPro" id="IPR013785">
    <property type="entry name" value="Aldolase_TIM"/>
</dbReference>
<evidence type="ECO:0000256" key="2">
    <source>
        <dbReference type="ARBA" id="ARBA00023002"/>
    </source>
</evidence>
<dbReference type="RefSeq" id="WP_252767447.1">
    <property type="nucleotide sequence ID" value="NZ_CP097119.1"/>
</dbReference>
<dbReference type="PANTHER" id="PTHR43656:SF2">
    <property type="entry name" value="BINDING OXIDOREDUCTASE, PUTATIVE (AFU_ORTHOLOGUE AFUA_2G08260)-RELATED"/>
    <property type="match status" value="1"/>
</dbReference>